<keyword evidence="2" id="KW-0560">Oxidoreductase</keyword>
<dbReference type="Pfam" id="PF00106">
    <property type="entry name" value="adh_short"/>
    <property type="match status" value="1"/>
</dbReference>
<dbReference type="PRINTS" id="PR00081">
    <property type="entry name" value="GDHRDH"/>
</dbReference>
<dbReference type="InterPro" id="IPR036291">
    <property type="entry name" value="NAD(P)-bd_dom_sf"/>
</dbReference>
<evidence type="ECO:0000313" key="4">
    <source>
        <dbReference type="Proteomes" id="UP001642360"/>
    </source>
</evidence>
<dbReference type="AlphaFoldDB" id="A0ABC8UIN9"/>
<dbReference type="PANTHER" id="PTHR43180:SF37">
    <property type="entry name" value="TROPINONE REDUCTASE-LIKE 2"/>
    <property type="match status" value="1"/>
</dbReference>
<sequence length="125" mass="13248">MSHGSVATKSGNGHGTSYPRRLEGKVAIITGGVGGIGASTVELFVENGAKVIITDIQDHLGLAMSDKLGDNVTYIHCNVSNEDEIINLIDTTILKYGKQDIMYNNAGIIGNKSRSILDADNSDLE</sequence>
<name>A0ABC8UIN9_9AQUA</name>
<comment type="caution">
    <text evidence="3">The sequence shown here is derived from an EMBL/GenBank/DDBJ whole genome shotgun (WGS) entry which is preliminary data.</text>
</comment>
<dbReference type="Proteomes" id="UP001642360">
    <property type="component" value="Unassembled WGS sequence"/>
</dbReference>
<reference evidence="3 4" key="1">
    <citation type="submission" date="2024-02" db="EMBL/GenBank/DDBJ databases">
        <authorList>
            <person name="Vignale AGUSTIN F."/>
            <person name="Sosa J E."/>
            <person name="Modenutti C."/>
        </authorList>
    </citation>
    <scope>NUCLEOTIDE SEQUENCE [LARGE SCALE GENOMIC DNA]</scope>
</reference>
<comment type="similarity">
    <text evidence="1">Belongs to the short-chain dehydrogenases/reductases (SDR) family.</text>
</comment>
<evidence type="ECO:0000256" key="1">
    <source>
        <dbReference type="ARBA" id="ARBA00006484"/>
    </source>
</evidence>
<organism evidence="3 4">
    <name type="scientific">Ilex paraguariensis</name>
    <name type="common">yerba mate</name>
    <dbReference type="NCBI Taxonomy" id="185542"/>
    <lineage>
        <taxon>Eukaryota</taxon>
        <taxon>Viridiplantae</taxon>
        <taxon>Streptophyta</taxon>
        <taxon>Embryophyta</taxon>
        <taxon>Tracheophyta</taxon>
        <taxon>Spermatophyta</taxon>
        <taxon>Magnoliopsida</taxon>
        <taxon>eudicotyledons</taxon>
        <taxon>Gunneridae</taxon>
        <taxon>Pentapetalae</taxon>
        <taxon>asterids</taxon>
        <taxon>campanulids</taxon>
        <taxon>Aquifoliales</taxon>
        <taxon>Aquifoliaceae</taxon>
        <taxon>Ilex</taxon>
    </lineage>
</organism>
<protein>
    <submittedName>
        <fullName evidence="3">Uncharacterized protein</fullName>
    </submittedName>
</protein>
<dbReference type="GO" id="GO:0016491">
    <property type="term" value="F:oxidoreductase activity"/>
    <property type="evidence" value="ECO:0007669"/>
    <property type="project" value="UniProtKB-KW"/>
</dbReference>
<dbReference type="InterPro" id="IPR002347">
    <property type="entry name" value="SDR_fam"/>
</dbReference>
<dbReference type="SUPFAM" id="SSF51735">
    <property type="entry name" value="NAD(P)-binding Rossmann-fold domains"/>
    <property type="match status" value="1"/>
</dbReference>
<keyword evidence="4" id="KW-1185">Reference proteome</keyword>
<accession>A0ABC8UIN9</accession>
<dbReference type="PANTHER" id="PTHR43180">
    <property type="entry name" value="3-OXOACYL-(ACYL-CARRIER-PROTEIN) REDUCTASE (AFU_ORTHOLOGUE AFUA_6G11210)"/>
    <property type="match status" value="1"/>
</dbReference>
<proteinExistence type="inferred from homology"/>
<gene>
    <name evidence="3" type="ORF">ILEXP_LOCUS50828</name>
</gene>
<dbReference type="Gene3D" id="3.40.50.720">
    <property type="entry name" value="NAD(P)-binding Rossmann-like Domain"/>
    <property type="match status" value="1"/>
</dbReference>
<dbReference type="EMBL" id="CAUOFW020007835">
    <property type="protein sequence ID" value="CAK9180802.1"/>
    <property type="molecule type" value="Genomic_DNA"/>
</dbReference>
<evidence type="ECO:0000313" key="3">
    <source>
        <dbReference type="EMBL" id="CAK9180802.1"/>
    </source>
</evidence>
<evidence type="ECO:0000256" key="2">
    <source>
        <dbReference type="ARBA" id="ARBA00023002"/>
    </source>
</evidence>